<evidence type="ECO:0000256" key="6">
    <source>
        <dbReference type="SAM" id="Phobius"/>
    </source>
</evidence>
<dbReference type="Pfam" id="PF02133">
    <property type="entry name" value="Transp_cyt_pur"/>
    <property type="match status" value="1"/>
</dbReference>
<feature type="transmembrane region" description="Helical" evidence="6">
    <location>
        <begin position="393"/>
        <end position="417"/>
    </location>
</feature>
<keyword evidence="4 6" id="KW-1133">Transmembrane helix</keyword>
<accession>A0AAW1P0M5</accession>
<feature type="transmembrane region" description="Helical" evidence="6">
    <location>
        <begin position="244"/>
        <end position="264"/>
    </location>
</feature>
<dbReference type="GO" id="GO:0015205">
    <property type="term" value="F:nucleobase transmembrane transporter activity"/>
    <property type="evidence" value="ECO:0007669"/>
    <property type="project" value="TreeGrafter"/>
</dbReference>
<dbReference type="PANTHER" id="PTHR30618:SF0">
    <property type="entry name" value="PURINE-URACIL PERMEASE NCS1"/>
    <property type="match status" value="1"/>
</dbReference>
<evidence type="ECO:0000313" key="8">
    <source>
        <dbReference type="Proteomes" id="UP001465755"/>
    </source>
</evidence>
<dbReference type="Proteomes" id="UP001465755">
    <property type="component" value="Unassembled WGS sequence"/>
</dbReference>
<dbReference type="CDD" id="cd11485">
    <property type="entry name" value="SLC-NCS1sbd_YbbW-like"/>
    <property type="match status" value="1"/>
</dbReference>
<evidence type="ECO:0008006" key="9">
    <source>
        <dbReference type="Google" id="ProtNLM"/>
    </source>
</evidence>
<dbReference type="InterPro" id="IPR045225">
    <property type="entry name" value="Uracil/uridine/allantoin_perm"/>
</dbReference>
<dbReference type="InterPro" id="IPR001248">
    <property type="entry name" value="Pur-cyt_permease"/>
</dbReference>
<dbReference type="PANTHER" id="PTHR30618">
    <property type="entry name" value="NCS1 FAMILY PURINE/PYRIMIDINE TRANSPORTER"/>
    <property type="match status" value="1"/>
</dbReference>
<comment type="caution">
    <text evidence="7">The sequence shown here is derived from an EMBL/GenBank/DDBJ whole genome shotgun (WGS) entry which is preliminary data.</text>
</comment>
<feature type="transmembrane region" description="Helical" evidence="6">
    <location>
        <begin position="76"/>
        <end position="96"/>
    </location>
</feature>
<reference evidence="7 8" key="1">
    <citation type="journal article" date="2024" name="Nat. Commun.">
        <title>Phylogenomics reveals the evolutionary origins of lichenization in chlorophyte algae.</title>
        <authorList>
            <person name="Puginier C."/>
            <person name="Libourel C."/>
            <person name="Otte J."/>
            <person name="Skaloud P."/>
            <person name="Haon M."/>
            <person name="Grisel S."/>
            <person name="Petersen M."/>
            <person name="Berrin J.G."/>
            <person name="Delaux P.M."/>
            <person name="Dal Grande F."/>
            <person name="Keller J."/>
        </authorList>
    </citation>
    <scope>NUCLEOTIDE SEQUENCE [LARGE SCALE GENOMIC DNA]</scope>
    <source>
        <strain evidence="7 8">SAG 2036</strain>
    </source>
</reference>
<gene>
    <name evidence="7" type="ORF">WJX73_005952</name>
</gene>
<protein>
    <recommendedName>
        <fullName evidence="9">Nitrate reductase</fullName>
    </recommendedName>
</protein>
<feature type="transmembrane region" description="Helical" evidence="6">
    <location>
        <begin position="369"/>
        <end position="387"/>
    </location>
</feature>
<evidence type="ECO:0000256" key="4">
    <source>
        <dbReference type="ARBA" id="ARBA00022989"/>
    </source>
</evidence>
<dbReference type="EMBL" id="JALJOQ010000077">
    <property type="protein sequence ID" value="KAK9801338.1"/>
    <property type="molecule type" value="Genomic_DNA"/>
</dbReference>
<comment type="similarity">
    <text evidence="2">Belongs to the purine-cytosine permease (2.A.39) family.</text>
</comment>
<evidence type="ECO:0000256" key="5">
    <source>
        <dbReference type="ARBA" id="ARBA00023136"/>
    </source>
</evidence>
<sequence>MFWGCLPCGVHWLDEPIVDTTVTEPDPGLINADFKPIARQDRNFGVWDLAALWIGLVVSNTTWYLAGSLVELGFSWWQGILTVVLGNLITLVPLVLNAQPGTKYGIPFPVLARASFGIRGAMLPSLMRACVACGWFGIMTWVGSAAIHELLNRLAGPLSTAAIPWLGISPSQAACFAGFWLFQVGIIVQGMDAIRTVERWCAPVLLAFSAALLMWAYHATGGHFGSMLSAPSQFGAGMPKEGKFLSSFFPALTANVGYWATLSLNISDFTRHAVSQRAQVLGQALGLPLCMAAFSFTGLAVTSATPAIFGRVISDPVELLSQLQHPLAVAAGLLGLVLASLSTNIAANIVAPANAIVNISPSRISFRSAALVTCLLGAAVMPWKLIASTQGFIFTWLIGYSALLGPIAGVLIADYWLCKRRHLDVNALYSSLPTRPYWYQGGWNMAAVKAVILGILPSLPGFLATVGLVKRVPPLANQLYQFAWFVGFGTALLSYCSMMSNAEGA</sequence>
<dbReference type="GO" id="GO:0005886">
    <property type="term" value="C:plasma membrane"/>
    <property type="evidence" value="ECO:0007669"/>
    <property type="project" value="TreeGrafter"/>
</dbReference>
<evidence type="ECO:0000256" key="2">
    <source>
        <dbReference type="ARBA" id="ARBA00008974"/>
    </source>
</evidence>
<feature type="transmembrane region" description="Helical" evidence="6">
    <location>
        <begin position="437"/>
        <end position="459"/>
    </location>
</feature>
<feature type="transmembrane region" description="Helical" evidence="6">
    <location>
        <begin position="329"/>
        <end position="357"/>
    </location>
</feature>
<proteinExistence type="inferred from homology"/>
<dbReference type="AlphaFoldDB" id="A0AAW1P0M5"/>
<feature type="transmembrane region" description="Helical" evidence="6">
    <location>
        <begin position="200"/>
        <end position="218"/>
    </location>
</feature>
<feature type="transmembrane region" description="Helical" evidence="6">
    <location>
        <begin position="126"/>
        <end position="147"/>
    </location>
</feature>
<feature type="transmembrane region" description="Helical" evidence="6">
    <location>
        <begin position="167"/>
        <end position="188"/>
    </location>
</feature>
<evidence type="ECO:0000256" key="3">
    <source>
        <dbReference type="ARBA" id="ARBA00022692"/>
    </source>
</evidence>
<evidence type="ECO:0000256" key="1">
    <source>
        <dbReference type="ARBA" id="ARBA00004141"/>
    </source>
</evidence>
<evidence type="ECO:0000313" key="7">
    <source>
        <dbReference type="EMBL" id="KAK9801338.1"/>
    </source>
</evidence>
<organism evidence="7 8">
    <name type="scientific">Symbiochloris irregularis</name>
    <dbReference type="NCBI Taxonomy" id="706552"/>
    <lineage>
        <taxon>Eukaryota</taxon>
        <taxon>Viridiplantae</taxon>
        <taxon>Chlorophyta</taxon>
        <taxon>core chlorophytes</taxon>
        <taxon>Trebouxiophyceae</taxon>
        <taxon>Trebouxiales</taxon>
        <taxon>Trebouxiaceae</taxon>
        <taxon>Symbiochloris</taxon>
    </lineage>
</organism>
<feature type="transmembrane region" description="Helical" evidence="6">
    <location>
        <begin position="285"/>
        <end position="309"/>
    </location>
</feature>
<keyword evidence="3 6" id="KW-0812">Transmembrane</keyword>
<keyword evidence="8" id="KW-1185">Reference proteome</keyword>
<keyword evidence="5 6" id="KW-0472">Membrane</keyword>
<name>A0AAW1P0M5_9CHLO</name>
<dbReference type="FunFam" id="1.10.4160.10:FF:000001">
    <property type="entry name" value="Uracil permease, putative"/>
    <property type="match status" value="1"/>
</dbReference>
<feature type="transmembrane region" description="Helical" evidence="6">
    <location>
        <begin position="479"/>
        <end position="498"/>
    </location>
</feature>
<comment type="subcellular location">
    <subcellularLocation>
        <location evidence="1">Membrane</location>
        <topology evidence="1">Multi-pass membrane protein</topology>
    </subcellularLocation>
</comment>
<feature type="transmembrane region" description="Helical" evidence="6">
    <location>
        <begin position="44"/>
        <end position="64"/>
    </location>
</feature>
<dbReference type="Gene3D" id="1.10.4160.10">
    <property type="entry name" value="Hydantoin permease"/>
    <property type="match status" value="1"/>
</dbReference>